<proteinExistence type="predicted"/>
<dbReference type="AlphaFoldDB" id="A0A951UP09"/>
<sequence>MSYRGFMGLKERLRGDRPGKSHLTTQTVRVILSSVGLLGSDVGCKKNQSS</sequence>
<name>A0A951UP09_9CYAN</name>
<organism evidence="2 3">
    <name type="scientific">Drouetiella hepatica Uher 2000/2452</name>
    <dbReference type="NCBI Taxonomy" id="904376"/>
    <lineage>
        <taxon>Bacteria</taxon>
        <taxon>Bacillati</taxon>
        <taxon>Cyanobacteriota</taxon>
        <taxon>Cyanophyceae</taxon>
        <taxon>Oculatellales</taxon>
        <taxon>Oculatellaceae</taxon>
        <taxon>Drouetiella</taxon>
    </lineage>
</organism>
<evidence type="ECO:0000313" key="2">
    <source>
        <dbReference type="EMBL" id="MBW4661386.1"/>
    </source>
</evidence>
<evidence type="ECO:0000256" key="1">
    <source>
        <dbReference type="SAM" id="MobiDB-lite"/>
    </source>
</evidence>
<reference evidence="2" key="2">
    <citation type="journal article" date="2022" name="Microbiol. Resour. Announc.">
        <title>Metagenome Sequencing to Explore Phylogenomics of Terrestrial Cyanobacteria.</title>
        <authorList>
            <person name="Ward R.D."/>
            <person name="Stajich J.E."/>
            <person name="Johansen J.R."/>
            <person name="Huntemann M."/>
            <person name="Clum A."/>
            <person name="Foster B."/>
            <person name="Foster B."/>
            <person name="Roux S."/>
            <person name="Palaniappan K."/>
            <person name="Varghese N."/>
            <person name="Mukherjee S."/>
            <person name="Reddy T.B.K."/>
            <person name="Daum C."/>
            <person name="Copeland A."/>
            <person name="Chen I.A."/>
            <person name="Ivanova N.N."/>
            <person name="Kyrpides N.C."/>
            <person name="Shapiro N."/>
            <person name="Eloe-Fadrosh E.A."/>
            <person name="Pietrasiak N."/>
        </authorList>
    </citation>
    <scope>NUCLEOTIDE SEQUENCE</scope>
    <source>
        <strain evidence="2">UHER 2000/2452</strain>
    </source>
</reference>
<feature type="region of interest" description="Disordered" evidence="1">
    <location>
        <begin position="1"/>
        <end position="21"/>
    </location>
</feature>
<gene>
    <name evidence="2" type="ORF">KME15_22150</name>
</gene>
<evidence type="ECO:0000313" key="3">
    <source>
        <dbReference type="Proteomes" id="UP000757435"/>
    </source>
</evidence>
<reference evidence="2" key="1">
    <citation type="submission" date="2021-05" db="EMBL/GenBank/DDBJ databases">
        <authorList>
            <person name="Pietrasiak N."/>
            <person name="Ward R."/>
            <person name="Stajich J.E."/>
            <person name="Kurbessoian T."/>
        </authorList>
    </citation>
    <scope>NUCLEOTIDE SEQUENCE</scope>
    <source>
        <strain evidence="2">UHER 2000/2452</strain>
    </source>
</reference>
<dbReference type="EMBL" id="JAHHHD010000035">
    <property type="protein sequence ID" value="MBW4661386.1"/>
    <property type="molecule type" value="Genomic_DNA"/>
</dbReference>
<feature type="compositionally biased region" description="Basic and acidic residues" evidence="1">
    <location>
        <begin position="9"/>
        <end position="19"/>
    </location>
</feature>
<dbReference type="Proteomes" id="UP000757435">
    <property type="component" value="Unassembled WGS sequence"/>
</dbReference>
<comment type="caution">
    <text evidence="2">The sequence shown here is derived from an EMBL/GenBank/DDBJ whole genome shotgun (WGS) entry which is preliminary data.</text>
</comment>
<protein>
    <submittedName>
        <fullName evidence="2">Uncharacterized protein</fullName>
    </submittedName>
</protein>
<accession>A0A951UP09</accession>